<dbReference type="PRINTS" id="PR00600">
    <property type="entry name" value="PP2APR55"/>
</dbReference>
<dbReference type="PROSITE" id="PS01025">
    <property type="entry name" value="PR55_2"/>
    <property type="match status" value="1"/>
</dbReference>
<keyword evidence="6" id="KW-1185">Reference proteome</keyword>
<evidence type="ECO:0000256" key="1">
    <source>
        <dbReference type="ARBA" id="ARBA00008259"/>
    </source>
</evidence>
<dbReference type="Gene3D" id="2.130.10.10">
    <property type="entry name" value="YVTN repeat-like/Quinoprotein amine dehydrogenase"/>
    <property type="match status" value="1"/>
</dbReference>
<proteinExistence type="inferred from homology"/>
<keyword evidence="3 4" id="KW-0677">Repeat</keyword>
<reference evidence="5 6" key="2">
    <citation type="submission" date="2018-11" db="EMBL/GenBank/DDBJ databases">
        <authorList>
            <consortium name="Pathogen Informatics"/>
        </authorList>
    </citation>
    <scope>NUCLEOTIDE SEQUENCE [LARGE SCALE GENOMIC DNA]</scope>
</reference>
<dbReference type="OrthoDB" id="5806572at2759"/>
<dbReference type="SMART" id="SM00320">
    <property type="entry name" value="WD40"/>
    <property type="match status" value="2"/>
</dbReference>
<dbReference type="SUPFAM" id="SSF50978">
    <property type="entry name" value="WD40 repeat-like"/>
    <property type="match status" value="1"/>
</dbReference>
<dbReference type="EMBL" id="UYRT01095586">
    <property type="protein sequence ID" value="VDN40330.1"/>
    <property type="molecule type" value="Genomic_DNA"/>
</dbReference>
<dbReference type="GO" id="GO:0000159">
    <property type="term" value="C:protein phosphatase type 2A complex"/>
    <property type="evidence" value="ECO:0007669"/>
    <property type="project" value="UniProtKB-UniRule"/>
</dbReference>
<reference evidence="7" key="1">
    <citation type="submission" date="2016-06" db="UniProtKB">
        <authorList>
            <consortium name="WormBaseParasite"/>
        </authorList>
    </citation>
    <scope>IDENTIFICATION</scope>
</reference>
<organism evidence="7">
    <name type="scientific">Gongylonema pulchrum</name>
    <dbReference type="NCBI Taxonomy" id="637853"/>
    <lineage>
        <taxon>Eukaryota</taxon>
        <taxon>Metazoa</taxon>
        <taxon>Ecdysozoa</taxon>
        <taxon>Nematoda</taxon>
        <taxon>Chromadorea</taxon>
        <taxon>Rhabditida</taxon>
        <taxon>Spirurina</taxon>
        <taxon>Spiruromorpha</taxon>
        <taxon>Spiruroidea</taxon>
        <taxon>Gongylonematidae</taxon>
        <taxon>Gongylonema</taxon>
    </lineage>
</organism>
<dbReference type="InterPro" id="IPR036322">
    <property type="entry name" value="WD40_repeat_dom_sf"/>
</dbReference>
<dbReference type="InterPro" id="IPR018067">
    <property type="entry name" value="PP2A_PR55_CS"/>
</dbReference>
<dbReference type="InterPro" id="IPR000009">
    <property type="entry name" value="PP2A_PR55"/>
</dbReference>
<evidence type="ECO:0000313" key="6">
    <source>
        <dbReference type="Proteomes" id="UP000271098"/>
    </source>
</evidence>
<protein>
    <recommendedName>
        <fullName evidence="4">Serine/threonine-protein phosphatase 2A 55 kDa regulatory subunit B</fullName>
    </recommendedName>
</protein>
<accession>A0A183ENU7</accession>
<dbReference type="Pfam" id="PF00400">
    <property type="entry name" value="WD40"/>
    <property type="match status" value="1"/>
</dbReference>
<dbReference type="PANTHER" id="PTHR11871">
    <property type="entry name" value="PROTEIN PHOSPHATASE PP2A REGULATORY SUBUNIT B"/>
    <property type="match status" value="1"/>
</dbReference>
<dbReference type="InterPro" id="IPR015943">
    <property type="entry name" value="WD40/YVTN_repeat-like_dom_sf"/>
</dbReference>
<evidence type="ECO:0000256" key="2">
    <source>
        <dbReference type="ARBA" id="ARBA00022574"/>
    </source>
</evidence>
<dbReference type="Proteomes" id="UP000271098">
    <property type="component" value="Unassembled WGS sequence"/>
</dbReference>
<gene>
    <name evidence="5" type="ORF">GPUH_LOCUS22636</name>
</gene>
<name>A0A183ENU7_9BILA</name>
<keyword evidence="2 4" id="KW-0853">WD repeat</keyword>
<evidence type="ECO:0000256" key="3">
    <source>
        <dbReference type="ARBA" id="ARBA00022737"/>
    </source>
</evidence>
<evidence type="ECO:0000313" key="7">
    <source>
        <dbReference type="WBParaSite" id="GPUH_0002266501-mRNA-1"/>
    </source>
</evidence>
<dbReference type="InterPro" id="IPR001680">
    <property type="entry name" value="WD40_rpt"/>
</dbReference>
<evidence type="ECO:0000256" key="4">
    <source>
        <dbReference type="RuleBase" id="RU331113"/>
    </source>
</evidence>
<dbReference type="AlphaFoldDB" id="A0A183ENU7"/>
<sequence length="176" mass="20244">MHLRTGNRCACLQIYLFFADKTIKLWKISEREKKVEDGGWNLARDSDGSFVSKRGFNGELKLPKLVPMELIVEASPRRVYGNAHTYHINSISINSDQEMFLSADDLRINIWHHEITNESFNIVDIKPVNMEELTEVITSAEFHPTQCHLFVYSSSKGSIRLCDMRNRALCDDHAKS</sequence>
<dbReference type="WBParaSite" id="GPUH_0002266501-mRNA-1">
    <property type="protein sequence ID" value="GPUH_0002266501-mRNA-1"/>
    <property type="gene ID" value="GPUH_0002266501"/>
</dbReference>
<dbReference type="GO" id="GO:0019888">
    <property type="term" value="F:protein phosphatase regulator activity"/>
    <property type="evidence" value="ECO:0007669"/>
    <property type="project" value="InterPro"/>
</dbReference>
<comment type="similarity">
    <text evidence="1 4">Belongs to the phosphatase 2A regulatory subunit B family.</text>
</comment>
<evidence type="ECO:0000313" key="5">
    <source>
        <dbReference type="EMBL" id="VDN40330.1"/>
    </source>
</evidence>